<dbReference type="InParanoid" id="A0A6J0RM64"/>
<sequence length="357" mass="39359">MSGQYPSGYNSPLGGHRGQFNPQQQQQSPQMINTMNQMGGGGMGQNAMVGGGAGAQIGVGSGGMMPMGGYHPQQQQQLQSGMSMSGPGNLMNTPMQMQQQQQQQQMQQHVQMVQGGGGGSGPVGVGMMGVGSVGQGIGVGATGNIMQHPQQQHIPTGMPMNVQQQQQQQQQGQMPHGNAAGMMHTQQPAPPTTSATGSNMLAISQPNPHKEINIVSLSRLGQETVQDITSRFQEIFTALKVIQPTGNRDNSTEKKVQEYFRTIRLLFKRVRIIYEKCNDGYPHGMDYTNVESLITYKEEQPDHRNEPSQCDEYRKALQENQELIETVRLKNRQLREVIDRTRIIIWEINTMLAMRRS</sequence>
<evidence type="ECO:0000256" key="8">
    <source>
        <dbReference type="ARBA" id="ARBA00025687"/>
    </source>
</evidence>
<accession>A0A6J0RM64</accession>
<evidence type="ECO:0000256" key="1">
    <source>
        <dbReference type="ARBA" id="ARBA00004123"/>
    </source>
</evidence>
<keyword evidence="4" id="KW-0805">Transcription regulation</keyword>
<gene>
    <name evidence="13" type="primary">LOC105227289</name>
</gene>
<reference evidence="13" key="1">
    <citation type="submission" date="2025-08" db="UniProtKB">
        <authorList>
            <consortium name="RefSeq"/>
        </authorList>
    </citation>
    <scope>IDENTIFICATION</scope>
    <source>
        <tissue evidence="13">Adult</tissue>
    </source>
</reference>
<evidence type="ECO:0000256" key="4">
    <source>
        <dbReference type="ARBA" id="ARBA00023015"/>
    </source>
</evidence>
<evidence type="ECO:0000256" key="7">
    <source>
        <dbReference type="ARBA" id="ARBA00023242"/>
    </source>
</evidence>
<keyword evidence="10" id="KW-0175">Coiled coil</keyword>
<evidence type="ECO:0000256" key="6">
    <source>
        <dbReference type="ARBA" id="ARBA00023163"/>
    </source>
</evidence>
<dbReference type="Proteomes" id="UP001652620">
    <property type="component" value="Unplaced"/>
</dbReference>
<keyword evidence="7" id="KW-0539">Nucleus</keyword>
<dbReference type="Pfam" id="PF11315">
    <property type="entry name" value="Med30"/>
    <property type="match status" value="1"/>
</dbReference>
<dbReference type="GO" id="GO:0045893">
    <property type="term" value="P:positive regulation of DNA-templated transcription"/>
    <property type="evidence" value="ECO:0007669"/>
    <property type="project" value="TreeGrafter"/>
</dbReference>
<protein>
    <recommendedName>
        <fullName evidence="3">Mediator of RNA polymerase II transcription subunit 30</fullName>
    </recommendedName>
    <alternativeName>
        <fullName evidence="9">Mediator complex subunit 30</fullName>
    </alternativeName>
</protein>
<dbReference type="GO" id="GO:0016592">
    <property type="term" value="C:mediator complex"/>
    <property type="evidence" value="ECO:0007669"/>
    <property type="project" value="TreeGrafter"/>
</dbReference>
<keyword evidence="12" id="KW-1185">Reference proteome</keyword>
<evidence type="ECO:0000313" key="12">
    <source>
        <dbReference type="Proteomes" id="UP001652620"/>
    </source>
</evidence>
<evidence type="ECO:0000313" key="13">
    <source>
        <dbReference type="RefSeq" id="XP_019846229.2"/>
    </source>
</evidence>
<dbReference type="InterPro" id="IPR021019">
    <property type="entry name" value="Mediator_Med30_met"/>
</dbReference>
<feature type="compositionally biased region" description="Polar residues" evidence="11">
    <location>
        <begin position="1"/>
        <end position="10"/>
    </location>
</feature>
<feature type="region of interest" description="Disordered" evidence="11">
    <location>
        <begin position="165"/>
        <end position="195"/>
    </location>
</feature>
<organism evidence="12 13">
    <name type="scientific">Bactrocera dorsalis</name>
    <name type="common">Oriental fruit fly</name>
    <name type="synonym">Dacus dorsalis</name>
    <dbReference type="NCBI Taxonomy" id="27457"/>
    <lineage>
        <taxon>Eukaryota</taxon>
        <taxon>Metazoa</taxon>
        <taxon>Ecdysozoa</taxon>
        <taxon>Arthropoda</taxon>
        <taxon>Hexapoda</taxon>
        <taxon>Insecta</taxon>
        <taxon>Pterygota</taxon>
        <taxon>Neoptera</taxon>
        <taxon>Endopterygota</taxon>
        <taxon>Diptera</taxon>
        <taxon>Brachycera</taxon>
        <taxon>Muscomorpha</taxon>
        <taxon>Tephritoidea</taxon>
        <taxon>Tephritidae</taxon>
        <taxon>Bactrocera</taxon>
        <taxon>Bactrocera</taxon>
    </lineage>
</organism>
<name>A0A6J0RM64_BACDO</name>
<dbReference type="RefSeq" id="XP_019846229.2">
    <property type="nucleotide sequence ID" value="XM_019990670.3"/>
</dbReference>
<evidence type="ECO:0000256" key="9">
    <source>
        <dbReference type="ARBA" id="ARBA00031981"/>
    </source>
</evidence>
<dbReference type="GeneID" id="105227289"/>
<comment type="similarity">
    <text evidence="2">Belongs to the Mediator complex subunit 30 family.</text>
</comment>
<evidence type="ECO:0000256" key="2">
    <source>
        <dbReference type="ARBA" id="ARBA00010606"/>
    </source>
</evidence>
<proteinExistence type="inferred from homology"/>
<keyword evidence="5" id="KW-0010">Activator</keyword>
<feature type="region of interest" description="Disordered" evidence="11">
    <location>
        <begin position="1"/>
        <end position="28"/>
    </location>
</feature>
<dbReference type="KEGG" id="bdr:105227289"/>
<dbReference type="OrthoDB" id="10067025at2759"/>
<dbReference type="AlphaFoldDB" id="A0A6J0RM64"/>
<evidence type="ECO:0000256" key="10">
    <source>
        <dbReference type="SAM" id="Coils"/>
    </source>
</evidence>
<evidence type="ECO:0000256" key="11">
    <source>
        <dbReference type="SAM" id="MobiDB-lite"/>
    </source>
</evidence>
<comment type="subcellular location">
    <subcellularLocation>
        <location evidence="1">Nucleus</location>
    </subcellularLocation>
</comment>
<comment type="function">
    <text evidence="8">Component of the Mediator complex, a coactivator involved in the regulated transcription of nearly all RNA polymerase II-dependent genes. Mediator functions as a bridge to convey information from gene-specific regulatory proteins to the basal RNA polymerase II transcription machinery. Mediator is recruited to promoters by direct interactions with regulatory proteins and serves as a scaffold for the assembly of a functional preinitiation complex with RNA polymerase II and the general transcription factors.</text>
</comment>
<dbReference type="GO" id="GO:0003712">
    <property type="term" value="F:transcription coregulator activity"/>
    <property type="evidence" value="ECO:0007669"/>
    <property type="project" value="TreeGrafter"/>
</dbReference>
<feature type="coiled-coil region" evidence="10">
    <location>
        <begin position="310"/>
        <end position="337"/>
    </location>
</feature>
<dbReference type="PANTHER" id="PTHR31705">
    <property type="entry name" value="MEDIATOR OF RNA POLYMERASE II TRANSCRIPTION SUBUNIT 30"/>
    <property type="match status" value="1"/>
</dbReference>
<dbReference type="PANTHER" id="PTHR31705:SF4">
    <property type="entry name" value="MEDIATOR OF RNA POLYMERASE II TRANSCRIPTION SUBUNIT 30"/>
    <property type="match status" value="1"/>
</dbReference>
<evidence type="ECO:0000256" key="3">
    <source>
        <dbReference type="ARBA" id="ARBA00019664"/>
    </source>
</evidence>
<evidence type="ECO:0000256" key="5">
    <source>
        <dbReference type="ARBA" id="ARBA00023159"/>
    </source>
</evidence>
<keyword evidence="6" id="KW-0804">Transcription</keyword>